<sequence length="264" mass="30584">MNKEEFQAFKERLAARTAEHPDLIGLVFLGSASDSSRQDRWSDHDFFLISKEGLQQHFREDLSWLPEGFNIELGFQDTDHGVQVISDTGHLLEFAVFSEDELYRYARVNAYSLMVDKGNLAEILRHCAREQVPQEKDLRHHVGKVLTCSIISMGRYARGERASGREVFLNGVLRSFIYMYKNLPIVEGQPKHHRMDNLDVFRRIETTHPDLGKLLDEFEGMPVPRALQRVLEIQLQRCGHLPWYPKAAHLAVQDRLQDALKIYI</sequence>
<dbReference type="Gene3D" id="3.30.460.10">
    <property type="entry name" value="Beta Polymerase, domain 2"/>
    <property type="match status" value="1"/>
</dbReference>
<protein>
    <recommendedName>
        <fullName evidence="3">Nucleotidyltransferase domain-containing protein</fullName>
    </recommendedName>
</protein>
<keyword evidence="2" id="KW-1185">Reference proteome</keyword>
<dbReference type="Proteomes" id="UP000321306">
    <property type="component" value="Unassembled WGS sequence"/>
</dbReference>
<reference evidence="1 2" key="1">
    <citation type="submission" date="2019-07" db="EMBL/GenBank/DDBJ databases">
        <title>Whole genome shotgun sequence of Deinococcus cellulosilyticus NBRC 106333.</title>
        <authorList>
            <person name="Hosoyama A."/>
            <person name="Uohara A."/>
            <person name="Ohji S."/>
            <person name="Ichikawa N."/>
        </authorList>
    </citation>
    <scope>NUCLEOTIDE SEQUENCE [LARGE SCALE GENOMIC DNA]</scope>
    <source>
        <strain evidence="1 2">NBRC 106333</strain>
    </source>
</reference>
<dbReference type="AlphaFoldDB" id="A0A511N142"/>
<proteinExistence type="predicted"/>
<dbReference type="OrthoDB" id="383876at2"/>
<evidence type="ECO:0008006" key="3">
    <source>
        <dbReference type="Google" id="ProtNLM"/>
    </source>
</evidence>
<dbReference type="RefSeq" id="WP_146884391.1">
    <property type="nucleotide sequence ID" value="NZ_BJXB01000008.1"/>
</dbReference>
<organism evidence="1 2">
    <name type="scientific">Deinococcus cellulosilyticus (strain DSM 18568 / NBRC 106333 / KACC 11606 / 5516J-15)</name>
    <dbReference type="NCBI Taxonomy" id="1223518"/>
    <lineage>
        <taxon>Bacteria</taxon>
        <taxon>Thermotogati</taxon>
        <taxon>Deinococcota</taxon>
        <taxon>Deinococci</taxon>
        <taxon>Deinococcales</taxon>
        <taxon>Deinococcaceae</taxon>
        <taxon>Deinococcus</taxon>
    </lineage>
</organism>
<name>A0A511N142_DEIC1</name>
<evidence type="ECO:0000313" key="2">
    <source>
        <dbReference type="Proteomes" id="UP000321306"/>
    </source>
</evidence>
<comment type="caution">
    <text evidence="1">The sequence shown here is derived from an EMBL/GenBank/DDBJ whole genome shotgun (WGS) entry which is preliminary data.</text>
</comment>
<dbReference type="EMBL" id="BJXB01000008">
    <property type="protein sequence ID" value="GEM46585.1"/>
    <property type="molecule type" value="Genomic_DNA"/>
</dbReference>
<accession>A0A511N142</accession>
<gene>
    <name evidence="1" type="ORF">DC3_22200</name>
</gene>
<dbReference type="InterPro" id="IPR043519">
    <property type="entry name" value="NT_sf"/>
</dbReference>
<evidence type="ECO:0000313" key="1">
    <source>
        <dbReference type="EMBL" id="GEM46585.1"/>
    </source>
</evidence>